<name>A0A9W7MR54_HIBTR</name>
<evidence type="ECO:0000313" key="9">
    <source>
        <dbReference type="Proteomes" id="UP001165190"/>
    </source>
</evidence>
<evidence type="ECO:0000259" key="7">
    <source>
        <dbReference type="Pfam" id="PF06886"/>
    </source>
</evidence>
<feature type="compositionally biased region" description="Polar residues" evidence="6">
    <location>
        <begin position="467"/>
        <end position="488"/>
    </location>
</feature>
<dbReference type="OrthoDB" id="758458at2759"/>
<comment type="similarity">
    <text evidence="2">Belongs to the TPX2 family.</text>
</comment>
<evidence type="ECO:0000256" key="4">
    <source>
        <dbReference type="ARBA" id="ARBA00022701"/>
    </source>
</evidence>
<protein>
    <recommendedName>
        <fullName evidence="7">TPX2 C-terminal domain-containing protein</fullName>
    </recommendedName>
</protein>
<dbReference type="PANTHER" id="PTHR47067:SF6">
    <property type="entry name" value="PROTEIN WVD2-LIKE 7"/>
    <property type="match status" value="1"/>
</dbReference>
<comment type="caution">
    <text evidence="8">The sequence shown here is derived from an EMBL/GenBank/DDBJ whole genome shotgun (WGS) entry which is preliminary data.</text>
</comment>
<feature type="compositionally biased region" description="Polar residues" evidence="6">
    <location>
        <begin position="164"/>
        <end position="177"/>
    </location>
</feature>
<organism evidence="8 9">
    <name type="scientific">Hibiscus trionum</name>
    <name type="common">Flower of an hour</name>
    <dbReference type="NCBI Taxonomy" id="183268"/>
    <lineage>
        <taxon>Eukaryota</taxon>
        <taxon>Viridiplantae</taxon>
        <taxon>Streptophyta</taxon>
        <taxon>Embryophyta</taxon>
        <taxon>Tracheophyta</taxon>
        <taxon>Spermatophyta</taxon>
        <taxon>Magnoliopsida</taxon>
        <taxon>eudicotyledons</taxon>
        <taxon>Gunneridae</taxon>
        <taxon>Pentapetalae</taxon>
        <taxon>rosids</taxon>
        <taxon>malvids</taxon>
        <taxon>Malvales</taxon>
        <taxon>Malvaceae</taxon>
        <taxon>Malvoideae</taxon>
        <taxon>Hibiscus</taxon>
    </lineage>
</organism>
<feature type="compositionally biased region" description="Polar residues" evidence="6">
    <location>
        <begin position="311"/>
        <end position="326"/>
    </location>
</feature>
<feature type="compositionally biased region" description="Basic and acidic residues" evidence="6">
    <location>
        <begin position="505"/>
        <end position="518"/>
    </location>
</feature>
<dbReference type="Proteomes" id="UP001165190">
    <property type="component" value="Unassembled WGS sequence"/>
</dbReference>
<dbReference type="Pfam" id="PF06886">
    <property type="entry name" value="TPX2"/>
    <property type="match status" value="1"/>
</dbReference>
<dbReference type="GO" id="GO:0005874">
    <property type="term" value="C:microtubule"/>
    <property type="evidence" value="ECO:0007669"/>
    <property type="project" value="UniProtKB-KW"/>
</dbReference>
<keyword evidence="4" id="KW-0493">Microtubule</keyword>
<evidence type="ECO:0000256" key="2">
    <source>
        <dbReference type="ARBA" id="ARBA00005885"/>
    </source>
</evidence>
<feature type="region of interest" description="Disordered" evidence="6">
    <location>
        <begin position="419"/>
        <end position="442"/>
    </location>
</feature>
<comment type="subcellular location">
    <subcellularLocation>
        <location evidence="1">Cytoplasm</location>
        <location evidence="1">Cytoskeleton</location>
    </subcellularLocation>
</comment>
<evidence type="ECO:0000256" key="6">
    <source>
        <dbReference type="SAM" id="MobiDB-lite"/>
    </source>
</evidence>
<dbReference type="AlphaFoldDB" id="A0A9W7MR54"/>
<feature type="region of interest" description="Disordered" evidence="6">
    <location>
        <begin position="464"/>
        <end position="539"/>
    </location>
</feature>
<feature type="region of interest" description="Disordered" evidence="6">
    <location>
        <begin position="159"/>
        <end position="185"/>
    </location>
</feature>
<evidence type="ECO:0000256" key="5">
    <source>
        <dbReference type="ARBA" id="ARBA00023212"/>
    </source>
</evidence>
<keyword evidence="9" id="KW-1185">Reference proteome</keyword>
<gene>
    <name evidence="8" type="ORF">HRI_004634900</name>
</gene>
<feature type="domain" description="TPX2 C-terminal" evidence="7">
    <location>
        <begin position="336"/>
        <end position="407"/>
    </location>
</feature>
<evidence type="ECO:0000256" key="1">
    <source>
        <dbReference type="ARBA" id="ARBA00004245"/>
    </source>
</evidence>
<evidence type="ECO:0000256" key="3">
    <source>
        <dbReference type="ARBA" id="ARBA00022490"/>
    </source>
</evidence>
<proteinExistence type="inferred from homology"/>
<feature type="region of interest" description="Disordered" evidence="6">
    <location>
        <begin position="255"/>
        <end position="291"/>
    </location>
</feature>
<evidence type="ECO:0000313" key="8">
    <source>
        <dbReference type="EMBL" id="GMJ09657.1"/>
    </source>
</evidence>
<dbReference type="InterPro" id="IPR044216">
    <property type="entry name" value="WDL7"/>
</dbReference>
<sequence>MAGEIEEPFSFSFQAESVHCGSISFGRFANEPLAWERKSSFSHNRYLEEVEKCSKPGSVIEKKAYFEAHFTRKALLQSSSSNGQNSGNDQNCESNVMENEAYGNHFDHSNESSLCAQFDMSPDDSEYLGEGALTESRIDCPGLLSALETSVSVPINVEPEETSESQNGCAESFISSDNPEKEVEENLDDDAVNIDESFKSLDQSPYTGTTRKVDTSNPEIQQNHSTKLKSATRVQVRKEKEITKRTKPEKLPLQTAFPTRRSTHKSPKQEDSVRARFNAKSNTENKSGKGLMTKKVIEAQPSSYKKIEPVSHQTPSRIKHSVSSTGEDAKPTAGGFHFKSGERAEKRKEFYMKLEEKMHAKEVEMNQIQARTQEKTEAEIKQLRKSLNFKAKPMPSFYHVSTTSRSTGNKAATFTMKTAKARQKSPNSGIRAIPRSPSRSREINKQALSAAGSVGELNCPTVESRAGTVSSTPTYSHSSPEPVTQNVILSKKEREKENSNLQKHRMSESSKVVKDHKFGGRPKVGGRRNNGEQVTKDMKNAGIASSAGISRCAVMAS</sequence>
<keyword evidence="5" id="KW-0206">Cytoskeleton</keyword>
<accession>A0A9W7MR54</accession>
<dbReference type="InterPro" id="IPR027329">
    <property type="entry name" value="TPX2_C"/>
</dbReference>
<dbReference type="EMBL" id="BSYR01000056">
    <property type="protein sequence ID" value="GMJ09657.1"/>
    <property type="molecule type" value="Genomic_DNA"/>
</dbReference>
<keyword evidence="3" id="KW-0963">Cytoplasm</keyword>
<dbReference type="PANTHER" id="PTHR47067">
    <property type="entry name" value="TPX2 (TARGETING PROTEIN FOR XKLP2) PROTEIN FAMILY-RELATED"/>
    <property type="match status" value="1"/>
</dbReference>
<feature type="region of interest" description="Disordered" evidence="6">
    <location>
        <begin position="201"/>
        <end position="222"/>
    </location>
</feature>
<reference evidence="8" key="1">
    <citation type="submission" date="2023-05" db="EMBL/GenBank/DDBJ databases">
        <title>Genome and transcriptome analyses reveal genes involved in the formation of fine ridges on petal epidermal cells in Hibiscus trionum.</title>
        <authorList>
            <person name="Koshimizu S."/>
            <person name="Masuda S."/>
            <person name="Ishii T."/>
            <person name="Shirasu K."/>
            <person name="Hoshino A."/>
            <person name="Arita M."/>
        </authorList>
    </citation>
    <scope>NUCLEOTIDE SEQUENCE</scope>
    <source>
        <strain evidence="8">Hamamatsu line</strain>
    </source>
</reference>
<feature type="region of interest" description="Disordered" evidence="6">
    <location>
        <begin position="308"/>
        <end position="341"/>
    </location>
</feature>